<dbReference type="InterPro" id="IPR011051">
    <property type="entry name" value="RmlC_Cupin_sf"/>
</dbReference>
<organism evidence="1 2">
    <name type="scientific">Capsulimonas corticalis</name>
    <dbReference type="NCBI Taxonomy" id="2219043"/>
    <lineage>
        <taxon>Bacteria</taxon>
        <taxon>Bacillati</taxon>
        <taxon>Armatimonadota</taxon>
        <taxon>Armatimonadia</taxon>
        <taxon>Capsulimonadales</taxon>
        <taxon>Capsulimonadaceae</taxon>
        <taxon>Capsulimonas</taxon>
    </lineage>
</organism>
<dbReference type="PANTHER" id="PTHR36440:SF1">
    <property type="entry name" value="PUTATIVE (AFU_ORTHOLOGUE AFUA_8G07350)-RELATED"/>
    <property type="match status" value="1"/>
</dbReference>
<dbReference type="RefSeq" id="WP_165864302.1">
    <property type="nucleotide sequence ID" value="NZ_AP025739.1"/>
</dbReference>
<dbReference type="Gene3D" id="2.60.120.10">
    <property type="entry name" value="Jelly Rolls"/>
    <property type="match status" value="1"/>
</dbReference>
<protein>
    <submittedName>
        <fullName evidence="1">Uncharacterized protein</fullName>
    </submittedName>
</protein>
<gene>
    <name evidence="1" type="ORF">CCAX7_41520</name>
</gene>
<reference evidence="1 2" key="1">
    <citation type="journal article" date="2019" name="Int. J. Syst. Evol. Microbiol.">
        <title>Capsulimonas corticalis gen. nov., sp. nov., an aerobic capsulated bacterium, of a novel bacterial order, Capsulimonadales ord. nov., of the class Armatimonadia of the phylum Armatimonadetes.</title>
        <authorList>
            <person name="Li J."/>
            <person name="Kudo C."/>
            <person name="Tonouchi A."/>
        </authorList>
    </citation>
    <scope>NUCLEOTIDE SEQUENCE [LARGE SCALE GENOMIC DNA]</scope>
    <source>
        <strain evidence="1 2">AX-7</strain>
    </source>
</reference>
<evidence type="ECO:0000313" key="1">
    <source>
        <dbReference type="EMBL" id="BDI32101.1"/>
    </source>
</evidence>
<dbReference type="KEGG" id="ccot:CCAX7_41520"/>
<dbReference type="PANTHER" id="PTHR36440">
    <property type="entry name" value="PUTATIVE (AFU_ORTHOLOGUE AFUA_8G07350)-RELATED"/>
    <property type="match status" value="1"/>
</dbReference>
<proteinExistence type="predicted"/>
<dbReference type="Pfam" id="PF07883">
    <property type="entry name" value="Cupin_2"/>
    <property type="match status" value="1"/>
</dbReference>
<accession>A0A402CXY9</accession>
<dbReference type="SUPFAM" id="SSF51182">
    <property type="entry name" value="RmlC-like cupins"/>
    <property type="match status" value="1"/>
</dbReference>
<dbReference type="AlphaFoldDB" id="A0A402CXY9"/>
<dbReference type="InterPro" id="IPR053146">
    <property type="entry name" value="QDO-like"/>
</dbReference>
<keyword evidence="2" id="KW-1185">Reference proteome</keyword>
<evidence type="ECO:0000313" key="2">
    <source>
        <dbReference type="Proteomes" id="UP000287394"/>
    </source>
</evidence>
<dbReference type="InterPro" id="IPR014710">
    <property type="entry name" value="RmlC-like_jellyroll"/>
</dbReference>
<dbReference type="Proteomes" id="UP000287394">
    <property type="component" value="Chromosome"/>
</dbReference>
<name>A0A402CXY9_9BACT</name>
<dbReference type="EMBL" id="AP025739">
    <property type="protein sequence ID" value="BDI32101.1"/>
    <property type="molecule type" value="Genomic_DNA"/>
</dbReference>
<sequence length="169" mass="18240">MNELLNATEQEASHLTSNVVRAGGGRFFELGDHRGYCKVVAEQTGGAFLLAEAHADFGGGVPPHIHHREDETFYVLSGHFEFLVGDQNVQVGPGDTVYGPRDVTHAWRCTSLDGGRMLIGFTPGDNFQPFAIAMAQMGADPQSDMSNPERAAAFMALALRHGIEMLPQG</sequence>
<dbReference type="InterPro" id="IPR013096">
    <property type="entry name" value="Cupin_2"/>
</dbReference>